<keyword evidence="9" id="KW-1185">Reference proteome</keyword>
<dbReference type="Proteomes" id="UP001139207">
    <property type="component" value="Unassembled WGS sequence"/>
</dbReference>
<evidence type="ECO:0000256" key="1">
    <source>
        <dbReference type="ARBA" id="ARBA00008748"/>
    </source>
</evidence>
<comment type="subcellular location">
    <subcellularLocation>
        <location evidence="6">Cytoplasm</location>
    </subcellularLocation>
</comment>
<evidence type="ECO:0000256" key="3">
    <source>
        <dbReference type="ARBA" id="ARBA00022741"/>
    </source>
</evidence>
<dbReference type="GO" id="GO:0006085">
    <property type="term" value="P:acetyl-CoA biosynthetic process"/>
    <property type="evidence" value="ECO:0007669"/>
    <property type="project" value="UniProtKB-UniRule"/>
</dbReference>
<dbReference type="InterPro" id="IPR004372">
    <property type="entry name" value="Ac/propionate_kinase"/>
</dbReference>
<dbReference type="EC" id="2.7.2.1" evidence="6"/>
<feature type="binding site" evidence="6">
    <location>
        <position position="96"/>
    </location>
    <ligand>
        <name>substrate</name>
    </ligand>
</feature>
<feature type="active site" description="Proton donor/acceptor" evidence="6">
    <location>
        <position position="153"/>
    </location>
</feature>
<feature type="binding site" evidence="6">
    <location>
        <position position="391"/>
    </location>
    <ligand>
        <name>Mg(2+)</name>
        <dbReference type="ChEBI" id="CHEBI:18420"/>
    </ligand>
</feature>
<feature type="site" description="Transition state stabilizer" evidence="6">
    <location>
        <position position="185"/>
    </location>
</feature>
<evidence type="ECO:0000313" key="8">
    <source>
        <dbReference type="EMBL" id="MCJ7859006.1"/>
    </source>
</evidence>
<evidence type="ECO:0000313" key="9">
    <source>
        <dbReference type="Proteomes" id="UP001139207"/>
    </source>
</evidence>
<feature type="binding site" evidence="6">
    <location>
        <begin position="213"/>
        <end position="217"/>
    </location>
    <ligand>
        <name>ATP</name>
        <dbReference type="ChEBI" id="CHEBI:30616"/>
    </ligand>
</feature>
<comment type="cofactor">
    <cofactor evidence="6">
        <name>Mg(2+)</name>
        <dbReference type="ChEBI" id="CHEBI:18420"/>
    </cofactor>
    <cofactor evidence="6">
        <name>Mn(2+)</name>
        <dbReference type="ChEBI" id="CHEBI:29035"/>
    </cofactor>
    <text evidence="6">Mg(2+). Can also accept Mn(2+).</text>
</comment>
<name>A0A9X1WPQ3_9CORY</name>
<dbReference type="CDD" id="cd24010">
    <property type="entry name" value="ASKHA_NBD_AcK_PK"/>
    <property type="match status" value="1"/>
</dbReference>
<dbReference type="GO" id="GO:0005524">
    <property type="term" value="F:ATP binding"/>
    <property type="evidence" value="ECO:0007669"/>
    <property type="project" value="UniProtKB-KW"/>
</dbReference>
<keyword evidence="3 6" id="KW-0547">Nucleotide-binding</keyword>
<evidence type="ECO:0000256" key="2">
    <source>
        <dbReference type="ARBA" id="ARBA00022679"/>
    </source>
</evidence>
<feature type="binding site" evidence="6">
    <location>
        <begin position="335"/>
        <end position="339"/>
    </location>
    <ligand>
        <name>ATP</name>
        <dbReference type="ChEBI" id="CHEBI:30616"/>
    </ligand>
</feature>
<dbReference type="PANTHER" id="PTHR21060:SF15">
    <property type="entry name" value="ACETATE KINASE-RELATED"/>
    <property type="match status" value="1"/>
</dbReference>
<sequence length="405" mass="44111">MTSSTTYVLVLNSGSSSIKFQVIDLNADVQAGPFLSGLVEQIGESRGHIKLVTEDQTIEDRRPILSHSVGLERAFGMMSLLGVGPQDLDISAVGHRVVHGGNKFSEPVVITDKVVDEIRTLVPLAPLHNPANIDGIENARTLLPDVKHVAVFDTAFFHSLPEAASRYALNREIADQYHIRRYGFHGTSHEYVSALVPKILGKNAEDINQITLHLGNGASMAAIRGGKPIDTTMGLTPLEGLVMGTRTGDIDAGIIFHLYREGKMTIDEIDTLFNKRSGLKGLAGANDFRLIQELINEGDENAKEAYDIYVHRVRRYVGAFMLELGRLDAVVFTAGVGENHVGIRRDTMADLENFGIIIDESRNQNDEGVKGPRVISSDDSAVKVLVVPTNEELAIARAAQELSEA</sequence>
<comment type="catalytic activity">
    <reaction evidence="6">
        <text>acetate + ATP = acetyl phosphate + ADP</text>
        <dbReference type="Rhea" id="RHEA:11352"/>
        <dbReference type="ChEBI" id="CHEBI:22191"/>
        <dbReference type="ChEBI" id="CHEBI:30089"/>
        <dbReference type="ChEBI" id="CHEBI:30616"/>
        <dbReference type="ChEBI" id="CHEBI:456216"/>
        <dbReference type="EC" id="2.7.2.1"/>
    </reaction>
</comment>
<dbReference type="PANTHER" id="PTHR21060">
    <property type="entry name" value="ACETATE KINASE"/>
    <property type="match status" value="1"/>
</dbReference>
<keyword evidence="6" id="KW-0963">Cytoplasm</keyword>
<dbReference type="AlphaFoldDB" id="A0A9X1WPQ3"/>
<dbReference type="Gene3D" id="3.30.420.40">
    <property type="match status" value="2"/>
</dbReference>
<keyword evidence="4 6" id="KW-0418">Kinase</keyword>
<dbReference type="GO" id="GO:0005737">
    <property type="term" value="C:cytoplasm"/>
    <property type="evidence" value="ECO:0007669"/>
    <property type="project" value="UniProtKB-SubCell"/>
</dbReference>
<keyword evidence="6" id="KW-0460">Magnesium</keyword>
<evidence type="ECO:0000256" key="7">
    <source>
        <dbReference type="RuleBase" id="RU003835"/>
    </source>
</evidence>
<evidence type="ECO:0000256" key="4">
    <source>
        <dbReference type="ARBA" id="ARBA00022777"/>
    </source>
</evidence>
<accession>A0A9X1WPQ3</accession>
<dbReference type="GO" id="GO:0008776">
    <property type="term" value="F:acetate kinase activity"/>
    <property type="evidence" value="ECO:0007669"/>
    <property type="project" value="UniProtKB-UniRule"/>
</dbReference>
<dbReference type="NCBIfam" id="TIGR00016">
    <property type="entry name" value="ackA"/>
    <property type="match status" value="1"/>
</dbReference>
<comment type="caution">
    <text evidence="8">The sequence shown here is derived from an EMBL/GenBank/DDBJ whole genome shotgun (WGS) entry which is preliminary data.</text>
</comment>
<feature type="binding site" evidence="6">
    <location>
        <begin position="287"/>
        <end position="289"/>
    </location>
    <ligand>
        <name>ATP</name>
        <dbReference type="ChEBI" id="CHEBI:30616"/>
    </ligand>
</feature>
<dbReference type="HAMAP" id="MF_00020">
    <property type="entry name" value="Acetate_kinase"/>
    <property type="match status" value="1"/>
</dbReference>
<organism evidence="8 9">
    <name type="scientific">Corynebacterium kalidii</name>
    <dbReference type="NCBI Taxonomy" id="2931982"/>
    <lineage>
        <taxon>Bacteria</taxon>
        <taxon>Bacillati</taxon>
        <taxon>Actinomycetota</taxon>
        <taxon>Actinomycetes</taxon>
        <taxon>Mycobacteriales</taxon>
        <taxon>Corynebacteriaceae</taxon>
        <taxon>Corynebacterium</taxon>
    </lineage>
</organism>
<keyword evidence="2 6" id="KW-0808">Transferase</keyword>
<proteinExistence type="inferred from homology"/>
<reference evidence="8" key="1">
    <citation type="submission" date="2022-04" db="EMBL/GenBank/DDBJ databases">
        <title>Corynebacterium kalidii LD5P10.</title>
        <authorList>
            <person name="Sun J.Q."/>
        </authorList>
    </citation>
    <scope>NUCLEOTIDE SEQUENCE</scope>
    <source>
        <strain evidence="8">LD5P10</strain>
    </source>
</reference>
<dbReference type="GO" id="GO:0000287">
    <property type="term" value="F:magnesium ion binding"/>
    <property type="evidence" value="ECO:0007669"/>
    <property type="project" value="UniProtKB-UniRule"/>
</dbReference>
<comment type="subunit">
    <text evidence="6">Homodimer.</text>
</comment>
<gene>
    <name evidence="6" type="primary">ackA</name>
    <name evidence="8" type="ORF">MUN33_09840</name>
</gene>
<comment type="function">
    <text evidence="6">Catalyzes the formation of acetyl phosphate from acetate and ATP. Can also catalyze the reverse reaction.</text>
</comment>
<dbReference type="PROSITE" id="PS01075">
    <property type="entry name" value="ACETATE_KINASE_1"/>
    <property type="match status" value="1"/>
</dbReference>
<dbReference type="InterPro" id="IPR043129">
    <property type="entry name" value="ATPase_NBD"/>
</dbReference>
<dbReference type="PRINTS" id="PR00471">
    <property type="entry name" value="ACETATEKNASE"/>
</dbReference>
<comment type="pathway">
    <text evidence="6">Metabolic intermediate biosynthesis; acetyl-CoA biosynthesis; acetyl-CoA from acetate: step 1/2.</text>
</comment>
<dbReference type="GO" id="GO:0006083">
    <property type="term" value="P:acetate metabolic process"/>
    <property type="evidence" value="ECO:0007669"/>
    <property type="project" value="TreeGrafter"/>
</dbReference>
<feature type="binding site" evidence="6">
    <location>
        <position position="12"/>
    </location>
    <ligand>
        <name>Mg(2+)</name>
        <dbReference type="ChEBI" id="CHEBI:18420"/>
    </ligand>
</feature>
<dbReference type="InterPro" id="IPR000890">
    <property type="entry name" value="Aliphatic_acid_kin_short-chain"/>
</dbReference>
<dbReference type="PIRSF" id="PIRSF000722">
    <property type="entry name" value="Acetate_prop_kin"/>
    <property type="match status" value="1"/>
</dbReference>
<keyword evidence="6" id="KW-0479">Metal-binding</keyword>
<feature type="site" description="Transition state stabilizer" evidence="6">
    <location>
        <position position="246"/>
    </location>
</feature>
<evidence type="ECO:0000256" key="5">
    <source>
        <dbReference type="ARBA" id="ARBA00022840"/>
    </source>
</evidence>
<dbReference type="EMBL" id="JALIEA010000016">
    <property type="protein sequence ID" value="MCJ7859006.1"/>
    <property type="molecule type" value="Genomic_DNA"/>
</dbReference>
<dbReference type="SUPFAM" id="SSF53067">
    <property type="entry name" value="Actin-like ATPase domain"/>
    <property type="match status" value="2"/>
</dbReference>
<evidence type="ECO:0000256" key="6">
    <source>
        <dbReference type="HAMAP-Rule" id="MF_00020"/>
    </source>
</evidence>
<feature type="binding site" evidence="6">
    <location>
        <position position="19"/>
    </location>
    <ligand>
        <name>ATP</name>
        <dbReference type="ChEBI" id="CHEBI:30616"/>
    </ligand>
</feature>
<dbReference type="InterPro" id="IPR023865">
    <property type="entry name" value="Aliphatic_acid_kinase_CS"/>
</dbReference>
<dbReference type="PROSITE" id="PS01076">
    <property type="entry name" value="ACETATE_KINASE_2"/>
    <property type="match status" value="1"/>
</dbReference>
<comment type="similarity">
    <text evidence="1 6 7">Belongs to the acetokinase family.</text>
</comment>
<dbReference type="Pfam" id="PF00871">
    <property type="entry name" value="Acetate_kinase"/>
    <property type="match status" value="1"/>
</dbReference>
<protein>
    <recommendedName>
        <fullName evidence="6">Acetate kinase</fullName>
        <ecNumber evidence="6">2.7.2.1</ecNumber>
    </recommendedName>
    <alternativeName>
        <fullName evidence="6">Acetokinase</fullName>
    </alternativeName>
</protein>
<keyword evidence="5 6" id="KW-0067">ATP-binding</keyword>
<dbReference type="RefSeq" id="WP_244804740.1">
    <property type="nucleotide sequence ID" value="NZ_JALIEA010000016.1"/>
</dbReference>